<evidence type="ECO:0000256" key="6">
    <source>
        <dbReference type="ARBA" id="ARBA00023139"/>
    </source>
</evidence>
<dbReference type="GO" id="GO:0005886">
    <property type="term" value="C:plasma membrane"/>
    <property type="evidence" value="ECO:0007669"/>
    <property type="project" value="UniProtKB-SubCell"/>
</dbReference>
<organism evidence="9 10">
    <name type="scientific">Cottoperca gobio</name>
    <name type="common">Frogmouth</name>
    <name type="synonym">Aphritis gobio</name>
    <dbReference type="NCBI Taxonomy" id="56716"/>
    <lineage>
        <taxon>Eukaryota</taxon>
        <taxon>Metazoa</taxon>
        <taxon>Chordata</taxon>
        <taxon>Craniata</taxon>
        <taxon>Vertebrata</taxon>
        <taxon>Euteleostomi</taxon>
        <taxon>Actinopterygii</taxon>
        <taxon>Neopterygii</taxon>
        <taxon>Teleostei</taxon>
        <taxon>Neoteleostei</taxon>
        <taxon>Acanthomorphata</taxon>
        <taxon>Eupercaria</taxon>
        <taxon>Perciformes</taxon>
        <taxon>Notothenioidei</taxon>
        <taxon>Bovichtidae</taxon>
        <taxon>Cottoperca</taxon>
    </lineage>
</organism>
<evidence type="ECO:0000313" key="9">
    <source>
        <dbReference type="Proteomes" id="UP000504630"/>
    </source>
</evidence>
<feature type="region of interest" description="Disordered" evidence="8">
    <location>
        <begin position="486"/>
        <end position="656"/>
    </location>
</feature>
<dbReference type="OrthoDB" id="9942562at2759"/>
<dbReference type="PANTHER" id="PTHR17601">
    <property type="entry name" value="RAFTLIN-RELATED"/>
    <property type="match status" value="1"/>
</dbReference>
<dbReference type="InParanoid" id="A0A6J2RE94"/>
<reference evidence="10" key="1">
    <citation type="submission" date="2025-08" db="UniProtKB">
        <authorList>
            <consortium name="RefSeq"/>
        </authorList>
    </citation>
    <scope>IDENTIFICATION</scope>
</reference>
<feature type="region of interest" description="Disordered" evidence="8">
    <location>
        <begin position="168"/>
        <end position="291"/>
    </location>
</feature>
<dbReference type="RefSeq" id="XP_029307645.1">
    <property type="nucleotide sequence ID" value="XM_029451785.1"/>
</dbReference>
<keyword evidence="6" id="KW-0564">Palmitate</keyword>
<feature type="compositionally biased region" description="Basic and acidic residues" evidence="8">
    <location>
        <begin position="503"/>
        <end position="608"/>
    </location>
</feature>
<feature type="compositionally biased region" description="Basic and acidic residues" evidence="8">
    <location>
        <begin position="215"/>
        <end position="230"/>
    </location>
</feature>
<sequence length="696" mass="76761">MGCGLRKMKPTSEESPGKIYSTLKRPQVETKVGVAYTYRYLDFLIGKDGGTSTLRLSSVRELPGQLHELYQQGFVLASVHPFIHPCGPESNSPQHQLYRAILIRLNDGVERSQSVCLPYKLQLEECLSAEQVPTPELIQGYVKKQIHDAADQGVMFVGFVQEPYGAPCTRIREPDTPSLSLHSSPSSVLGSLGSCSPSNPSSPRNHAAPGVQADAVDKEGNEEASCEAREGAPGGEKNPSENHGNHSGSGVEGSQGEVSPVASPIPEGDLEHSQELTEEETSCHNNNKDGGREVKERLRYRLRRGDGVELLALYNHPPVREGQVKYYTVKVPLRVQNCDEGVKGVEANWLDHMTQHFSNGASLVDGYFHLGNVNDMLPKSVESVFIFQEASEGEPNATTPTYDAIVVEQWTVINGLQVKADYVPLLQSLATYGWRLTCVLPTPVIKTNSDGSLSTKQIVFLQRPVLGRKRRESKKLIFKPRSKSNKNCIKDTAKNKKKKKTKTEKDAEDPKILDERENVEKDENKSRDERVNATDAEAARESETSKERGVSGEEDKMTDDGIKISIETVEKKDGGAETEDKRAETSTEEEGKEKIALDEEESKEKGEPLENGEVQEVTEIVATVETQSETKEKEDEGVAEVVIENGVETDEEKDEGEEIAIKRKTEEPAGMEVIAKEIVVDSHATPPNQSSEETQE</sequence>
<dbReference type="KEGG" id="cgob:115021368"/>
<accession>A0A6J2RE94</accession>
<feature type="compositionally biased region" description="Low complexity" evidence="8">
    <location>
        <begin position="248"/>
        <end position="259"/>
    </location>
</feature>
<feature type="compositionally biased region" description="Acidic residues" evidence="8">
    <location>
        <begin position="647"/>
        <end position="656"/>
    </location>
</feature>
<dbReference type="PANTHER" id="PTHR17601:SF3">
    <property type="entry name" value="RAFTLIN"/>
    <property type="match status" value="1"/>
</dbReference>
<evidence type="ECO:0000256" key="8">
    <source>
        <dbReference type="SAM" id="MobiDB-lite"/>
    </source>
</evidence>
<dbReference type="InterPro" id="IPR028169">
    <property type="entry name" value="Raftlin"/>
</dbReference>
<feature type="compositionally biased region" description="Low complexity" evidence="8">
    <location>
        <begin position="177"/>
        <end position="203"/>
    </location>
</feature>
<comment type="subcellular location">
    <subcellularLocation>
        <location evidence="1">Cell membrane</location>
        <topology evidence="1">Lipid-anchor</topology>
    </subcellularLocation>
</comment>
<keyword evidence="4" id="KW-0519">Myristate</keyword>
<dbReference type="Proteomes" id="UP000504630">
    <property type="component" value="Chromosome 16"/>
</dbReference>
<evidence type="ECO:0000313" key="10">
    <source>
        <dbReference type="RefSeq" id="XP_029307645.1"/>
    </source>
</evidence>
<comment type="similarity">
    <text evidence="2">Belongs to the raftlin family.</text>
</comment>
<keyword evidence="3" id="KW-1003">Cell membrane</keyword>
<name>A0A6J2RE94_COTGO</name>
<evidence type="ECO:0000256" key="3">
    <source>
        <dbReference type="ARBA" id="ARBA00022475"/>
    </source>
</evidence>
<evidence type="ECO:0000256" key="2">
    <source>
        <dbReference type="ARBA" id="ARBA00006390"/>
    </source>
</evidence>
<evidence type="ECO:0000256" key="7">
    <source>
        <dbReference type="ARBA" id="ARBA00023288"/>
    </source>
</evidence>
<keyword evidence="9" id="KW-1185">Reference proteome</keyword>
<evidence type="ECO:0000256" key="1">
    <source>
        <dbReference type="ARBA" id="ARBA00004193"/>
    </source>
</evidence>
<proteinExistence type="inferred from homology"/>
<keyword evidence="7" id="KW-0449">Lipoprotein</keyword>
<keyword evidence="5" id="KW-0472">Membrane</keyword>
<evidence type="ECO:0000256" key="5">
    <source>
        <dbReference type="ARBA" id="ARBA00023136"/>
    </source>
</evidence>
<gene>
    <name evidence="10" type="primary">rftn1b</name>
</gene>
<dbReference type="CTD" id="101885083"/>
<protein>
    <submittedName>
        <fullName evidence="10">Raftlin</fullName>
    </submittedName>
</protein>
<dbReference type="GeneID" id="115021368"/>
<dbReference type="Pfam" id="PF15250">
    <property type="entry name" value="Raftlin"/>
    <property type="match status" value="1"/>
</dbReference>
<evidence type="ECO:0000256" key="4">
    <source>
        <dbReference type="ARBA" id="ARBA00022707"/>
    </source>
</evidence>
<dbReference type="AlphaFoldDB" id="A0A6J2RE94"/>